<dbReference type="HOGENOM" id="CLU_088169_0_0_3"/>
<proteinExistence type="predicted"/>
<reference evidence="2" key="1">
    <citation type="journal article" date="2011" name="MBio">
        <title>Novel metabolic attributes of the genus Cyanothece, comprising a group of unicellular nitrogen-fixing Cyanobacteria.</title>
        <authorList>
            <person name="Bandyopadhyay A."/>
            <person name="Elvitigala T."/>
            <person name="Welsh E."/>
            <person name="Stockel J."/>
            <person name="Liberton M."/>
            <person name="Min H."/>
            <person name="Sherman L.A."/>
            <person name="Pakrasi H.B."/>
        </authorList>
    </citation>
    <scope>NUCLEOTIDE SEQUENCE [LARGE SCALE GENOMIC DNA]</scope>
    <source>
        <strain evidence="2">PCC 7424</strain>
    </source>
</reference>
<evidence type="ECO:0000313" key="1">
    <source>
        <dbReference type="EMBL" id="ACK72768.1"/>
    </source>
</evidence>
<dbReference type="RefSeq" id="WP_015956352.1">
    <property type="nucleotide sequence ID" value="NC_011729.1"/>
</dbReference>
<dbReference type="AlphaFoldDB" id="B7K8Z9"/>
<evidence type="ECO:0000313" key="2">
    <source>
        <dbReference type="Proteomes" id="UP000002384"/>
    </source>
</evidence>
<dbReference type="eggNOG" id="ENOG502Z8KU">
    <property type="taxonomic scope" value="Bacteria"/>
</dbReference>
<dbReference type="Proteomes" id="UP000002384">
    <property type="component" value="Chromosome"/>
</dbReference>
<dbReference type="KEGG" id="cyc:PCC7424_4404"/>
<keyword evidence="2" id="KW-1185">Reference proteome</keyword>
<organism evidence="1 2">
    <name type="scientific">Gloeothece citriformis (strain PCC 7424)</name>
    <name type="common">Cyanothece sp. (strain PCC 7424)</name>
    <dbReference type="NCBI Taxonomy" id="65393"/>
    <lineage>
        <taxon>Bacteria</taxon>
        <taxon>Bacillati</taxon>
        <taxon>Cyanobacteriota</taxon>
        <taxon>Cyanophyceae</taxon>
        <taxon>Oscillatoriophycideae</taxon>
        <taxon>Chroococcales</taxon>
        <taxon>Aphanothecaceae</taxon>
        <taxon>Gloeothece</taxon>
        <taxon>Gloeothece citriformis</taxon>
    </lineage>
</organism>
<accession>B7K8Z9</accession>
<sequence>MNNFKYSPNYWQKQANRLGLILALMVSFFYPLLPSLKAQTIDDNISEKQLLSNPEQLIGQAITLRGEIEAINNPTFIIHNDEWTGKKNFLVINVSGKPIPLLPREQIDIQVTGQVRPFNVEQVSEEFGLGFDPEYYQNYANQPVIFAQSIALAPSPGEVTSNYVFYYEEAIAVEGEIEEVITPQVFTLKDKQLLGGGDLLVINPNAETSVSQGETVLATGTVKLLNFVELEQDYNLTWDSDERREIESKFTNKPVLIVDQLYPAAVE</sequence>
<dbReference type="OrthoDB" id="467381at2"/>
<name>B7K8Z9_GLOC7</name>
<dbReference type="EMBL" id="CP001291">
    <property type="protein sequence ID" value="ACK72768.1"/>
    <property type="molecule type" value="Genomic_DNA"/>
</dbReference>
<protein>
    <submittedName>
        <fullName evidence="1">Uncharacterized protein</fullName>
    </submittedName>
</protein>
<dbReference type="STRING" id="65393.PCC7424_4404"/>
<gene>
    <name evidence="1" type="ordered locus">PCC7424_4404</name>
</gene>